<evidence type="ECO:0000313" key="3">
    <source>
        <dbReference type="Proteomes" id="UP000294830"/>
    </source>
</evidence>
<keyword evidence="3" id="KW-1185">Reference proteome</keyword>
<evidence type="ECO:0000259" key="1">
    <source>
        <dbReference type="PROSITE" id="PS50106"/>
    </source>
</evidence>
<protein>
    <submittedName>
        <fullName evidence="2">PDZ domain-containing protein</fullName>
    </submittedName>
</protein>
<gene>
    <name evidence="2" type="ORF">CLV25_105193</name>
</gene>
<dbReference type="Gene3D" id="2.40.70.10">
    <property type="entry name" value="Acid Proteases"/>
    <property type="match status" value="2"/>
</dbReference>
<comment type="caution">
    <text evidence="2">The sequence shown here is derived from an EMBL/GenBank/DDBJ whole genome shotgun (WGS) entry which is preliminary data.</text>
</comment>
<dbReference type="SMART" id="SM00228">
    <property type="entry name" value="PDZ"/>
    <property type="match status" value="1"/>
</dbReference>
<dbReference type="Proteomes" id="UP000294830">
    <property type="component" value="Unassembled WGS sequence"/>
</dbReference>
<dbReference type="InterPro" id="IPR021109">
    <property type="entry name" value="Peptidase_aspartic_dom_sf"/>
</dbReference>
<dbReference type="SUPFAM" id="SSF50156">
    <property type="entry name" value="PDZ domain-like"/>
    <property type="match status" value="1"/>
</dbReference>
<proteinExistence type="predicted"/>
<dbReference type="Pfam" id="PF00595">
    <property type="entry name" value="PDZ"/>
    <property type="match status" value="1"/>
</dbReference>
<dbReference type="InterPro" id="IPR036034">
    <property type="entry name" value="PDZ_sf"/>
</dbReference>
<dbReference type="InterPro" id="IPR001478">
    <property type="entry name" value="PDZ"/>
</dbReference>
<organism evidence="2 3">
    <name type="scientific">Acetobacteroides hydrogenigenes</name>
    <dbReference type="NCBI Taxonomy" id="979970"/>
    <lineage>
        <taxon>Bacteria</taxon>
        <taxon>Pseudomonadati</taxon>
        <taxon>Bacteroidota</taxon>
        <taxon>Bacteroidia</taxon>
        <taxon>Bacteroidales</taxon>
        <taxon>Rikenellaceae</taxon>
        <taxon>Acetobacteroides</taxon>
    </lineage>
</organism>
<dbReference type="PROSITE" id="PS50106">
    <property type="entry name" value="PDZ"/>
    <property type="match status" value="1"/>
</dbReference>
<evidence type="ECO:0000313" key="2">
    <source>
        <dbReference type="EMBL" id="TCN68991.1"/>
    </source>
</evidence>
<reference evidence="2 3" key="1">
    <citation type="submission" date="2019-03" db="EMBL/GenBank/DDBJ databases">
        <title>Genomic Encyclopedia of Archaeal and Bacterial Type Strains, Phase II (KMG-II): from individual species to whole genera.</title>
        <authorList>
            <person name="Goeker M."/>
        </authorList>
    </citation>
    <scope>NUCLEOTIDE SEQUENCE [LARGE SCALE GENOMIC DNA]</scope>
    <source>
        <strain evidence="2 3">RL-C</strain>
    </source>
</reference>
<dbReference type="Gene3D" id="2.30.42.10">
    <property type="match status" value="1"/>
</dbReference>
<dbReference type="AlphaFoldDB" id="A0A4R2EK92"/>
<dbReference type="CDD" id="cd00136">
    <property type="entry name" value="PDZ_canonical"/>
    <property type="match status" value="1"/>
</dbReference>
<sequence>MAIPFTYDNKTISFRAVVNGRHEGEFIFDSGLTTYYNLFSDTFCRKELALPVTSSKHKMFGIGVDHQVNVSKAKVSIKVGGYAAEGYYGMLKFSSADRARYDGLFNVHIFKDSIVEFNFDKKQIIFHHEFSGSGYQKIRIIQRGFVRMIAVKASLDNGFEVSGNFLLDTGYWGLIALYCNNRTIDSLRKVYRVNKILGVSNFGKEIDFYRMECNQASIGGAKLLNPTMVVSNTSLPQEAKGIVQGLVGVEFFKMFSPVVDFKNNIMYLKIQSVVMQRNMHEMGVHLFVAKKGIVVKHVIENSEAYNRGLRPNDRVISVNGISVDNLSEQSLISMMDRLYKTRGTVELIYLRGNKRMKSVLICH</sequence>
<name>A0A4R2EK92_9BACT</name>
<feature type="domain" description="PDZ" evidence="1">
    <location>
        <begin position="272"/>
        <end position="353"/>
    </location>
</feature>
<dbReference type="EMBL" id="SLWB01000005">
    <property type="protein sequence ID" value="TCN68991.1"/>
    <property type="molecule type" value="Genomic_DNA"/>
</dbReference>
<accession>A0A4R2EK92</accession>